<dbReference type="InterPro" id="IPR050248">
    <property type="entry name" value="Polysacc_deacetylase_ArnD"/>
</dbReference>
<dbReference type="GO" id="GO:0005975">
    <property type="term" value="P:carbohydrate metabolic process"/>
    <property type="evidence" value="ECO:0007669"/>
    <property type="project" value="InterPro"/>
</dbReference>
<keyword evidence="6" id="KW-1185">Reference proteome</keyword>
<keyword evidence="3" id="KW-0732">Signal</keyword>
<dbReference type="AlphaFoldDB" id="A0A4V2VKK7"/>
<dbReference type="RefSeq" id="WP_132224421.1">
    <property type="nucleotide sequence ID" value="NZ_JANKBG010000007.1"/>
</dbReference>
<dbReference type="InterPro" id="IPR011330">
    <property type="entry name" value="Glyco_hydro/deAcase_b/a-brl"/>
</dbReference>
<dbReference type="Pfam" id="PF01522">
    <property type="entry name" value="Polysacc_deac_1"/>
    <property type="match status" value="1"/>
</dbReference>
<feature type="domain" description="NodB homology" evidence="4">
    <location>
        <begin position="246"/>
        <end position="421"/>
    </location>
</feature>
<dbReference type="GO" id="GO:0016810">
    <property type="term" value="F:hydrolase activity, acting on carbon-nitrogen (but not peptide) bonds"/>
    <property type="evidence" value="ECO:0007669"/>
    <property type="project" value="InterPro"/>
</dbReference>
<organism evidence="5 6">
    <name type="scientific">Longicatena caecimuris</name>
    <dbReference type="NCBI Taxonomy" id="1796635"/>
    <lineage>
        <taxon>Bacteria</taxon>
        <taxon>Bacillati</taxon>
        <taxon>Bacillota</taxon>
        <taxon>Erysipelotrichia</taxon>
        <taxon>Erysipelotrichales</taxon>
        <taxon>Erysipelotrichaceae</taxon>
        <taxon>Longicatena</taxon>
    </lineage>
</organism>
<dbReference type="Proteomes" id="UP000295773">
    <property type="component" value="Unassembled WGS sequence"/>
</dbReference>
<feature type="signal peptide" evidence="3">
    <location>
        <begin position="1"/>
        <end position="24"/>
    </location>
</feature>
<protein>
    <submittedName>
        <fullName evidence="5">Peptidoglycan/xylan/chitin deacetylase (PgdA/CDA1 family)</fullName>
    </submittedName>
</protein>
<accession>A0A4V2VKK7</accession>
<evidence type="ECO:0000256" key="1">
    <source>
        <dbReference type="ARBA" id="ARBA00022723"/>
    </source>
</evidence>
<keyword evidence="1" id="KW-0479">Metal-binding</keyword>
<dbReference type="InterPro" id="IPR002509">
    <property type="entry name" value="NODB_dom"/>
</dbReference>
<evidence type="ECO:0000256" key="3">
    <source>
        <dbReference type="SAM" id="SignalP"/>
    </source>
</evidence>
<dbReference type="CDD" id="cd10954">
    <property type="entry name" value="CE4_CtAXE_like"/>
    <property type="match status" value="1"/>
</dbReference>
<keyword evidence="2" id="KW-0378">Hydrolase</keyword>
<proteinExistence type="predicted"/>
<name>A0A4V2VKK7_9FIRM</name>
<dbReference type="PANTHER" id="PTHR10587:SF133">
    <property type="entry name" value="CHITIN DEACETYLASE 1-RELATED"/>
    <property type="match status" value="1"/>
</dbReference>
<evidence type="ECO:0000259" key="4">
    <source>
        <dbReference type="PROSITE" id="PS51677"/>
    </source>
</evidence>
<evidence type="ECO:0000256" key="2">
    <source>
        <dbReference type="ARBA" id="ARBA00022801"/>
    </source>
</evidence>
<dbReference type="Gene3D" id="3.20.20.370">
    <property type="entry name" value="Glycoside hydrolase/deacetylase"/>
    <property type="match status" value="1"/>
</dbReference>
<gene>
    <name evidence="5" type="ORF">EDD61_1073</name>
</gene>
<evidence type="ECO:0000313" key="6">
    <source>
        <dbReference type="Proteomes" id="UP000295773"/>
    </source>
</evidence>
<dbReference type="SUPFAM" id="SSF88713">
    <property type="entry name" value="Glycoside hydrolase/deacetylase"/>
    <property type="match status" value="1"/>
</dbReference>
<dbReference type="EMBL" id="SMBP01000007">
    <property type="protein sequence ID" value="TCU60315.1"/>
    <property type="molecule type" value="Genomic_DNA"/>
</dbReference>
<evidence type="ECO:0000313" key="5">
    <source>
        <dbReference type="EMBL" id="TCU60315.1"/>
    </source>
</evidence>
<dbReference type="GO" id="GO:0016020">
    <property type="term" value="C:membrane"/>
    <property type="evidence" value="ECO:0007669"/>
    <property type="project" value="TreeGrafter"/>
</dbReference>
<dbReference type="PROSITE" id="PS51677">
    <property type="entry name" value="NODB"/>
    <property type="match status" value="1"/>
</dbReference>
<sequence>MKLRKIVCPFLCLLLWGCSQKEIAQNSNPQQEVGKRQQQLAVEDAYVKSVQYPETSYPKMNKRIKELIHSYESSFIKQAVKMKETRKPEFNVSYESYVKDNRYLSVKLLFYEVLYQKNETVETMVYDTKQNTFLTIEDFLSEDALTQLSADVIQYFQKHASKACDRDAFRTHSAALMENYAHFVLKKDAMVFYFPPHTLFDTTATYECPYEKIKGKTALSSETIPTVVPYEDILNEPVKNIDPQKPMVALTFDDGPSKRYTAAILDALKQYHGSATFFVLGSNAANAPNLLQRMVLEGNEIGNHTFSHKQLTTLSKANIEEEIAATQESIYGITRTYPNVIRPPYGSKNDTVMQCAQGKRIVTWSLDTRDWKDRNTKIIVERVLKQVKDGDIILMHDLYDTSAQAAIILIPKLQEKGFQLVTVSELYTYHPDKVRRS</sequence>
<comment type="caution">
    <text evidence="5">The sequence shown here is derived from an EMBL/GenBank/DDBJ whole genome shotgun (WGS) entry which is preliminary data.</text>
</comment>
<feature type="chain" id="PRO_5038523334" evidence="3">
    <location>
        <begin position="25"/>
        <end position="437"/>
    </location>
</feature>
<reference evidence="5 6" key="1">
    <citation type="submission" date="2019-03" db="EMBL/GenBank/DDBJ databases">
        <title>Genomic Encyclopedia of Type Strains, Phase IV (KMG-IV): sequencing the most valuable type-strain genomes for metagenomic binning, comparative biology and taxonomic classification.</title>
        <authorList>
            <person name="Goeker M."/>
        </authorList>
    </citation>
    <scope>NUCLEOTIDE SEQUENCE [LARGE SCALE GENOMIC DNA]</scope>
    <source>
        <strain evidence="5 6">DSM 29481</strain>
    </source>
</reference>
<dbReference type="PANTHER" id="PTHR10587">
    <property type="entry name" value="GLYCOSYL TRANSFERASE-RELATED"/>
    <property type="match status" value="1"/>
</dbReference>
<dbReference type="GO" id="GO:0046872">
    <property type="term" value="F:metal ion binding"/>
    <property type="evidence" value="ECO:0007669"/>
    <property type="project" value="UniProtKB-KW"/>
</dbReference>